<reference evidence="4 5" key="1">
    <citation type="journal article" date="2021" name="Elife">
        <title>Chloroplast acquisition without the gene transfer in kleptoplastic sea slugs, Plakobranchus ocellatus.</title>
        <authorList>
            <person name="Maeda T."/>
            <person name="Takahashi S."/>
            <person name="Yoshida T."/>
            <person name="Shimamura S."/>
            <person name="Takaki Y."/>
            <person name="Nagai Y."/>
            <person name="Toyoda A."/>
            <person name="Suzuki Y."/>
            <person name="Arimoto A."/>
            <person name="Ishii H."/>
            <person name="Satoh N."/>
            <person name="Nishiyama T."/>
            <person name="Hasebe M."/>
            <person name="Maruyama T."/>
            <person name="Minagawa J."/>
            <person name="Obokata J."/>
            <person name="Shigenobu S."/>
        </authorList>
    </citation>
    <scope>NUCLEOTIDE SEQUENCE [LARGE SCALE GENOMIC DNA]</scope>
</reference>
<feature type="domain" description="Galectin" evidence="3">
    <location>
        <begin position="9"/>
        <end position="146"/>
    </location>
</feature>
<dbReference type="EMBL" id="BMAT01014090">
    <property type="protein sequence ID" value="GFS26138.1"/>
    <property type="molecule type" value="Genomic_DNA"/>
</dbReference>
<accession>A0AAV4JWP2</accession>
<dbReference type="Gene3D" id="2.60.120.200">
    <property type="match status" value="1"/>
</dbReference>
<dbReference type="InterPro" id="IPR044156">
    <property type="entry name" value="Galectin-like"/>
</dbReference>
<dbReference type="InterPro" id="IPR001079">
    <property type="entry name" value="Galectin_CRD"/>
</dbReference>
<keyword evidence="1 2" id="KW-0430">Lectin</keyword>
<evidence type="ECO:0000256" key="1">
    <source>
        <dbReference type="ARBA" id="ARBA00022734"/>
    </source>
</evidence>
<protein>
    <recommendedName>
        <fullName evidence="2">Galectin</fullName>
    </recommendedName>
</protein>
<dbReference type="AlphaFoldDB" id="A0AAV4JWP2"/>
<dbReference type="Pfam" id="PF00337">
    <property type="entry name" value="Gal-bind_lectin"/>
    <property type="match status" value="1"/>
</dbReference>
<keyword evidence="5" id="KW-1185">Reference proteome</keyword>
<evidence type="ECO:0000313" key="5">
    <source>
        <dbReference type="Proteomes" id="UP000762676"/>
    </source>
</evidence>
<dbReference type="SMART" id="SM00908">
    <property type="entry name" value="Gal-bind_lectin"/>
    <property type="match status" value="1"/>
</dbReference>
<dbReference type="PANTHER" id="PTHR11346">
    <property type="entry name" value="GALECTIN"/>
    <property type="match status" value="1"/>
</dbReference>
<evidence type="ECO:0000259" key="3">
    <source>
        <dbReference type="PROSITE" id="PS51304"/>
    </source>
</evidence>
<evidence type="ECO:0000256" key="2">
    <source>
        <dbReference type="RuleBase" id="RU102079"/>
    </source>
</evidence>
<proteinExistence type="predicted"/>
<gene>
    <name evidence="4" type="ORF">ElyMa_007044900</name>
</gene>
<dbReference type="PROSITE" id="PS51304">
    <property type="entry name" value="GALECTIN"/>
    <property type="match status" value="1"/>
</dbReference>
<evidence type="ECO:0000313" key="4">
    <source>
        <dbReference type="EMBL" id="GFS26138.1"/>
    </source>
</evidence>
<dbReference type="SUPFAM" id="SSF49899">
    <property type="entry name" value="Concanavalin A-like lectins/glucanases"/>
    <property type="match status" value="1"/>
</dbReference>
<organism evidence="4 5">
    <name type="scientific">Elysia marginata</name>
    <dbReference type="NCBI Taxonomy" id="1093978"/>
    <lineage>
        <taxon>Eukaryota</taxon>
        <taxon>Metazoa</taxon>
        <taxon>Spiralia</taxon>
        <taxon>Lophotrochozoa</taxon>
        <taxon>Mollusca</taxon>
        <taxon>Gastropoda</taxon>
        <taxon>Heterobranchia</taxon>
        <taxon>Euthyneura</taxon>
        <taxon>Panpulmonata</taxon>
        <taxon>Sacoglossa</taxon>
        <taxon>Placobranchoidea</taxon>
        <taxon>Plakobranchidae</taxon>
        <taxon>Elysia</taxon>
    </lineage>
</organism>
<dbReference type="CDD" id="cd00070">
    <property type="entry name" value="GLECT"/>
    <property type="match status" value="1"/>
</dbReference>
<dbReference type="InterPro" id="IPR013320">
    <property type="entry name" value="ConA-like_dom_sf"/>
</dbReference>
<dbReference type="Proteomes" id="UP000762676">
    <property type="component" value="Unassembled WGS sequence"/>
</dbReference>
<dbReference type="SMART" id="SM00276">
    <property type="entry name" value="GLECT"/>
    <property type="match status" value="1"/>
</dbReference>
<name>A0AAV4JWP2_9GAST</name>
<comment type="caution">
    <text evidence="4">The sequence shown here is derived from an EMBL/GenBank/DDBJ whole genome shotgun (WGS) entry which is preliminary data.</text>
</comment>
<sequence length="146" mass="16858">MYLQTLPTVTQVKGGPLSPGRKVFIYGKPTADAARFNVNLLVGDEFATSDLALHFDVRFDFGTCQNMLVFNHRNEGKFGDEERITDNFPFVRDQRFELTLILKEDCYEIWNMGEFLSSFPHRILPPVPVQNVHIRGDVVIEKIFYE</sequence>
<dbReference type="PANTHER" id="PTHR11346:SF147">
    <property type="entry name" value="GALECTIN"/>
    <property type="match status" value="1"/>
</dbReference>
<dbReference type="GO" id="GO:0030246">
    <property type="term" value="F:carbohydrate binding"/>
    <property type="evidence" value="ECO:0007669"/>
    <property type="project" value="UniProtKB-UniRule"/>
</dbReference>